<evidence type="ECO:0000313" key="2">
    <source>
        <dbReference type="Proteomes" id="UP000014680"/>
    </source>
</evidence>
<sequence length="216" mass="24630">MTSETTETMKLCDSVKVMIKEIVQQFELVKKQPDPESFKQSRESFTLKIGDIANLVTMTNKSDYTERELESLQTVVLLAHLLYEVSKTWVFEKSVDQEIEQKISYLETNTTKLNNIAKEEATKKKIDVMGEVTKHVDTGKGKNINKELEKFGIKEASVTLAISEARAKVVEYRKKQEDANKALEKLYTLLEPAKGQWTKEDFIKTAFGEKTQPAAN</sequence>
<dbReference type="Proteomes" id="UP000014680">
    <property type="component" value="Unassembled WGS sequence"/>
</dbReference>
<dbReference type="RefSeq" id="XP_004185168.1">
    <property type="nucleotide sequence ID" value="XM_004185120.1"/>
</dbReference>
<name>A0A0A1TX42_ENTIV</name>
<accession>A0A0A1TX42</accession>
<dbReference type="KEGG" id="eiv:EIN_281930"/>
<dbReference type="AlphaFoldDB" id="A0A0A1TX42"/>
<dbReference type="VEuPathDB" id="AmoebaDB:EIN_281930"/>
<dbReference type="GeneID" id="14884808"/>
<dbReference type="EMBL" id="KB207030">
    <property type="protein sequence ID" value="ELP85822.1"/>
    <property type="molecule type" value="Genomic_DNA"/>
</dbReference>
<proteinExistence type="predicted"/>
<organism evidence="1 2">
    <name type="scientific">Entamoeba invadens IP1</name>
    <dbReference type="NCBI Taxonomy" id="370355"/>
    <lineage>
        <taxon>Eukaryota</taxon>
        <taxon>Amoebozoa</taxon>
        <taxon>Evosea</taxon>
        <taxon>Archamoebae</taxon>
        <taxon>Mastigamoebida</taxon>
        <taxon>Entamoebidae</taxon>
        <taxon>Entamoeba</taxon>
    </lineage>
</organism>
<gene>
    <name evidence="1" type="ORF">EIN_281930</name>
</gene>
<evidence type="ECO:0000313" key="1">
    <source>
        <dbReference type="EMBL" id="ELP85822.1"/>
    </source>
</evidence>
<dbReference type="OrthoDB" id="26944at2759"/>
<reference evidence="1 2" key="1">
    <citation type="submission" date="2012-10" db="EMBL/GenBank/DDBJ databases">
        <authorList>
            <person name="Zafar N."/>
            <person name="Inman J."/>
            <person name="Hall N."/>
            <person name="Lorenzi H."/>
            <person name="Caler E."/>
        </authorList>
    </citation>
    <scope>NUCLEOTIDE SEQUENCE [LARGE SCALE GENOMIC DNA]</scope>
    <source>
        <strain evidence="1 2">IP1</strain>
    </source>
</reference>
<keyword evidence="2" id="KW-1185">Reference proteome</keyword>
<dbReference type="OMA" id="MTNEMIN"/>
<protein>
    <submittedName>
        <fullName evidence="1">Uncharacterized protein</fullName>
    </submittedName>
</protein>